<name>A0A812CBS1_ACAPH</name>
<protein>
    <submittedName>
        <fullName evidence="3">Uncharacterized protein</fullName>
    </submittedName>
</protein>
<dbReference type="EMBL" id="CAHIKZ030001380">
    <property type="protein sequence ID" value="CAE1262040.1"/>
    <property type="molecule type" value="Genomic_DNA"/>
</dbReference>
<evidence type="ECO:0000256" key="1">
    <source>
        <dbReference type="ARBA" id="ARBA00023054"/>
    </source>
</evidence>
<evidence type="ECO:0000256" key="2">
    <source>
        <dbReference type="SAM" id="Coils"/>
    </source>
</evidence>
<dbReference type="PANTHER" id="PTHR34768">
    <property type="entry name" value="COILED-COIL DOMAIN-CONTAINING PROTEIN 89"/>
    <property type="match status" value="1"/>
</dbReference>
<dbReference type="Proteomes" id="UP000597762">
    <property type="component" value="Unassembled WGS sequence"/>
</dbReference>
<keyword evidence="1 2" id="KW-0175">Coiled coil</keyword>
<gene>
    <name evidence="3" type="ORF">SPHA_33034</name>
</gene>
<organism evidence="3 4">
    <name type="scientific">Acanthosepion pharaonis</name>
    <name type="common">Pharaoh cuttlefish</name>
    <name type="synonym">Sepia pharaonis</name>
    <dbReference type="NCBI Taxonomy" id="158019"/>
    <lineage>
        <taxon>Eukaryota</taxon>
        <taxon>Metazoa</taxon>
        <taxon>Spiralia</taxon>
        <taxon>Lophotrochozoa</taxon>
        <taxon>Mollusca</taxon>
        <taxon>Cephalopoda</taxon>
        <taxon>Coleoidea</taxon>
        <taxon>Decapodiformes</taxon>
        <taxon>Sepiida</taxon>
        <taxon>Sepiina</taxon>
        <taxon>Sepiidae</taxon>
        <taxon>Acanthosepion</taxon>
    </lineage>
</organism>
<feature type="coiled-coil region" evidence="2">
    <location>
        <begin position="196"/>
        <end position="271"/>
    </location>
</feature>
<sequence>MQRPSSTTGPETRCLEKLKISLENRPCESTKPDDESKLLESRLHEQTQLIMILKQSANDTDAKCQKLEEENENLAEARNKEEMKLKQKSADLARLSEKLKTLKSNYEGLKEFVKEHKELNEKLMREKEFVSNENNRLLMYAKNEAEEQIQKLSIMYESLKNECAYQERSLSDEKVMIELKKNQCRKSIAYEKEAHKTEMKKLMDSLQVKKANLEEMKEFLEKEEEKLLAVMAVPESLLKLEARNKSLSKKLDVIERSLLAEQQKNENLQQIINQFGIKVKVLTTKFEQQAADIQSREDVKEMQSKVDEAHLHLEQTKEEIAKFKTETQQKLQHERELNQKLRHIH</sequence>
<dbReference type="PANTHER" id="PTHR34768:SF2">
    <property type="entry name" value="COILED-COIL DOMAIN CONTAINING 89"/>
    <property type="match status" value="1"/>
</dbReference>
<comment type="caution">
    <text evidence="3">The sequence shown here is derived from an EMBL/GenBank/DDBJ whole genome shotgun (WGS) entry which is preliminary data.</text>
</comment>
<evidence type="ECO:0000313" key="3">
    <source>
        <dbReference type="EMBL" id="CAE1262040.1"/>
    </source>
</evidence>
<feature type="coiled-coil region" evidence="2">
    <location>
        <begin position="299"/>
        <end position="326"/>
    </location>
</feature>
<dbReference type="AlphaFoldDB" id="A0A812CBS1"/>
<dbReference type="InterPro" id="IPR043450">
    <property type="entry name" value="CCDC89-like"/>
</dbReference>
<evidence type="ECO:0000313" key="4">
    <source>
        <dbReference type="Proteomes" id="UP000597762"/>
    </source>
</evidence>
<keyword evidence="4" id="KW-1185">Reference proteome</keyword>
<dbReference type="OrthoDB" id="10020070at2759"/>
<accession>A0A812CBS1</accession>
<reference evidence="3" key="1">
    <citation type="submission" date="2021-01" db="EMBL/GenBank/DDBJ databases">
        <authorList>
            <person name="Li R."/>
            <person name="Bekaert M."/>
        </authorList>
    </citation>
    <scope>NUCLEOTIDE SEQUENCE</scope>
    <source>
        <strain evidence="3">Farmed</strain>
    </source>
</reference>
<proteinExistence type="predicted"/>
<feature type="coiled-coil region" evidence="2">
    <location>
        <begin position="50"/>
        <end position="162"/>
    </location>
</feature>